<evidence type="ECO:0000313" key="7">
    <source>
        <dbReference type="Proteomes" id="UP000298988"/>
    </source>
</evidence>
<proteinExistence type="predicted"/>
<dbReference type="InterPro" id="IPR001471">
    <property type="entry name" value="AP2/ERF_dom"/>
</dbReference>
<protein>
    <submittedName>
        <fullName evidence="6">Homing endonuclease</fullName>
    </submittedName>
</protein>
<reference evidence="6 7" key="1">
    <citation type="submission" date="2019-02" db="EMBL/GenBank/DDBJ databases">
        <title>Isolation and characterization of three virulent bacteriophages and their application for multidrug-resistant Shiga-toxigenic Escherichia coli (STEC) O157 strains.</title>
        <authorList>
            <person name="Chen Y."/>
            <person name="Song J."/>
            <person name="Qian P."/>
            <person name="Li X."/>
        </authorList>
    </citation>
    <scope>NUCLEOTIDE SEQUENCE [LARGE SCALE GENOMIC DNA]</scope>
</reference>
<dbReference type="Gene3D" id="3.30.730.10">
    <property type="entry name" value="AP2/ERF domain"/>
    <property type="match status" value="1"/>
</dbReference>
<evidence type="ECO:0000313" key="6">
    <source>
        <dbReference type="EMBL" id="QBQ74273.1"/>
    </source>
</evidence>
<evidence type="ECO:0000256" key="3">
    <source>
        <dbReference type="ARBA" id="ARBA00023163"/>
    </source>
</evidence>
<dbReference type="InterPro" id="IPR036955">
    <property type="entry name" value="AP2/ERF_dom_sf"/>
</dbReference>
<organism evidence="6 7">
    <name type="scientific">Escherichia phage vB_EcoM_PHB13</name>
    <dbReference type="NCBI Taxonomy" id="2562111"/>
    <lineage>
        <taxon>Viruses</taxon>
        <taxon>Duplodnaviria</taxon>
        <taxon>Heunggongvirae</taxon>
        <taxon>Uroviricota</taxon>
        <taxon>Caudoviricetes</taxon>
        <taxon>Pantevenvirales</taxon>
        <taxon>Straboviridae</taxon>
        <taxon>Krischvirus</taxon>
        <taxon>Krischvirus RB49</taxon>
    </lineage>
</organism>
<keyword evidence="2" id="KW-0238">DNA-binding</keyword>
<keyword evidence="1" id="KW-0805">Transcription regulation</keyword>
<dbReference type="InterPro" id="IPR016177">
    <property type="entry name" value="DNA-bd_dom_sf"/>
</dbReference>
<dbReference type="PANTHER" id="PTHR31677">
    <property type="entry name" value="AP2 DOMAIN CLASS TRANSCRIPTION FACTOR"/>
    <property type="match status" value="1"/>
</dbReference>
<dbReference type="InterPro" id="IPR003615">
    <property type="entry name" value="HNH_nuc"/>
</dbReference>
<dbReference type="GO" id="GO:0003677">
    <property type="term" value="F:DNA binding"/>
    <property type="evidence" value="ECO:0007669"/>
    <property type="project" value="UniProtKB-KW"/>
</dbReference>
<dbReference type="SUPFAM" id="SSF54060">
    <property type="entry name" value="His-Me finger endonucleases"/>
    <property type="match status" value="1"/>
</dbReference>
<keyword evidence="6" id="KW-0255">Endonuclease</keyword>
<dbReference type="PANTHER" id="PTHR31677:SF127">
    <property type="entry name" value="AP2_ERF DOMAIN-CONTAINING PROTEIN"/>
    <property type="match status" value="1"/>
</dbReference>
<dbReference type="Pfam" id="PF13392">
    <property type="entry name" value="HNH_3"/>
    <property type="match status" value="1"/>
</dbReference>
<sequence>MVRVRLHKEGYLYFTFYNNGHKLNLFVHRVVWFLEYGTQVELIDHIDQDKTNNRPSNMREATEQQNQFNVSKKKACHSKYKGVSLSTSKKKPWKAYIVINRKNIHLGYFETEVEAAKAYDRAAHERVGEYAYLNFPKRG</sequence>
<dbReference type="PROSITE" id="PS51032">
    <property type="entry name" value="AP2_ERF"/>
    <property type="match status" value="1"/>
</dbReference>
<dbReference type="GO" id="GO:0003700">
    <property type="term" value="F:DNA-binding transcription factor activity"/>
    <property type="evidence" value="ECO:0007669"/>
    <property type="project" value="InterPro"/>
</dbReference>
<feature type="region of interest" description="Disordered" evidence="4">
    <location>
        <begin position="48"/>
        <end position="75"/>
    </location>
</feature>
<evidence type="ECO:0000256" key="1">
    <source>
        <dbReference type="ARBA" id="ARBA00023015"/>
    </source>
</evidence>
<dbReference type="GO" id="GO:0004519">
    <property type="term" value="F:endonuclease activity"/>
    <property type="evidence" value="ECO:0007669"/>
    <property type="project" value="UniProtKB-KW"/>
</dbReference>
<evidence type="ECO:0000256" key="4">
    <source>
        <dbReference type="SAM" id="MobiDB-lite"/>
    </source>
</evidence>
<keyword evidence="6" id="KW-0540">Nuclease</keyword>
<keyword evidence="6" id="KW-0378">Hydrolase</keyword>
<keyword evidence="3" id="KW-0804">Transcription</keyword>
<dbReference type="SMART" id="SM00380">
    <property type="entry name" value="AP2"/>
    <property type="match status" value="1"/>
</dbReference>
<dbReference type="Proteomes" id="UP000298988">
    <property type="component" value="Segment"/>
</dbReference>
<dbReference type="Gene3D" id="3.90.75.20">
    <property type="match status" value="1"/>
</dbReference>
<feature type="domain" description="AP2/ERF" evidence="5">
    <location>
        <begin position="79"/>
        <end position="136"/>
    </location>
</feature>
<evidence type="ECO:0000256" key="2">
    <source>
        <dbReference type="ARBA" id="ARBA00023125"/>
    </source>
</evidence>
<dbReference type="InterPro" id="IPR044925">
    <property type="entry name" value="His-Me_finger_sf"/>
</dbReference>
<name>A0A482MMB8_9CAUD</name>
<accession>A0A482MMB8</accession>
<evidence type="ECO:0000259" key="5">
    <source>
        <dbReference type="PROSITE" id="PS51032"/>
    </source>
</evidence>
<dbReference type="EMBL" id="MK573636">
    <property type="protein sequence ID" value="QBQ74273.1"/>
    <property type="molecule type" value="Genomic_DNA"/>
</dbReference>
<dbReference type="SUPFAM" id="SSF54171">
    <property type="entry name" value="DNA-binding domain"/>
    <property type="match status" value="1"/>
</dbReference>